<keyword evidence="2" id="KW-0378">Hydrolase</keyword>
<dbReference type="SUPFAM" id="SSF53474">
    <property type="entry name" value="alpha/beta-Hydrolases"/>
    <property type="match status" value="1"/>
</dbReference>
<protein>
    <submittedName>
        <fullName evidence="2">Alpha/beta fold family hydrolase</fullName>
    </submittedName>
</protein>
<dbReference type="Pfam" id="PF00561">
    <property type="entry name" value="Abhydrolase_1"/>
    <property type="match status" value="1"/>
</dbReference>
<gene>
    <name evidence="2" type="ORF">Dm11a5_1063</name>
</gene>
<dbReference type="AlphaFoldDB" id="A0A142VB47"/>
<proteinExistence type="predicted"/>
<dbReference type="EMBL" id="CP011127">
    <property type="protein sequence ID" value="AMU86889.1"/>
    <property type="molecule type" value="Genomic_DNA"/>
</dbReference>
<dbReference type="InterPro" id="IPR000073">
    <property type="entry name" value="AB_hydrolase_1"/>
</dbReference>
<dbReference type="PRINTS" id="PR00111">
    <property type="entry name" value="ABHYDROLASE"/>
</dbReference>
<dbReference type="InterPro" id="IPR029058">
    <property type="entry name" value="AB_hydrolase_fold"/>
</dbReference>
<dbReference type="OrthoDB" id="9773293at2"/>
<evidence type="ECO:0000313" key="3">
    <source>
        <dbReference type="Proteomes" id="UP000076394"/>
    </source>
</evidence>
<feature type="domain" description="AB hydrolase-1" evidence="1">
    <location>
        <begin position="27"/>
        <end position="127"/>
    </location>
</feature>
<name>A0A142VB47_9CHLR</name>
<evidence type="ECO:0000313" key="2">
    <source>
        <dbReference type="EMBL" id="AMU86889.1"/>
    </source>
</evidence>
<reference evidence="2 3" key="1">
    <citation type="submission" date="2015-03" db="EMBL/GenBank/DDBJ databases">
        <title>Genomic characterization of Dehalococcoides mccartyi strain 11a5, an unusal plasmid-containing chloroethene dechlorinator.</title>
        <authorList>
            <person name="Zhao S."/>
            <person name="Ding C."/>
            <person name="He J."/>
        </authorList>
    </citation>
    <scope>NUCLEOTIDE SEQUENCE [LARGE SCALE GENOMIC DNA]</scope>
    <source>
        <strain evidence="2 3">11a5</strain>
    </source>
</reference>
<evidence type="ECO:0000259" key="1">
    <source>
        <dbReference type="Pfam" id="PF00561"/>
    </source>
</evidence>
<dbReference type="PATRIC" id="fig|61435.13.peg.1087"/>
<dbReference type="ESTHER" id="dehsc-q3zyd4">
    <property type="family name" value="Zearalenone-hydrolase-fam2"/>
</dbReference>
<accession>A0A142VB47</accession>
<dbReference type="PANTHER" id="PTHR46438:SF2">
    <property type="entry name" value="ALPHA_BETA-HYDROLASES SUPERFAMILY PROTEIN"/>
    <property type="match status" value="1"/>
</dbReference>
<organism evidence="2 3">
    <name type="scientific">Dehalococcoides mccartyi</name>
    <dbReference type="NCBI Taxonomy" id="61435"/>
    <lineage>
        <taxon>Bacteria</taxon>
        <taxon>Bacillati</taxon>
        <taxon>Chloroflexota</taxon>
        <taxon>Dehalococcoidia</taxon>
        <taxon>Dehalococcoidales</taxon>
        <taxon>Dehalococcoidaceae</taxon>
        <taxon>Dehalococcoides</taxon>
    </lineage>
</organism>
<sequence length="322" mass="36037">MKLQLKENNLDTGEVLIHYLAGPDNGPPLVLIPGQGLSLESYQRVMTPLAKNFQVFAVDVRGHGKSGWTTGKNHFPNMGNDFKIFLEQVVRRPVIISGNSSGGLIALWLAANVPELVSGIILEDTPVFSAEWPRLRDDCWVYRIFKRNAETIGSAEVRNLAAFFKGMEVPIEGKQRVIQFPVWLTGAMAGMVRLHQWLKPGKPVDLALLPAETRMLIKGLSQYDPDFTKAFVDGRACEAFDHAEALKKVKCPVFVLQANWFRHPDFRLVGAMDNQDINHLLALTPQAQFARITSGHMIHFEQPPEYLKHLNAFAAGIYSNPK</sequence>
<dbReference type="Gene3D" id="3.40.50.1820">
    <property type="entry name" value="alpha/beta hydrolase"/>
    <property type="match status" value="1"/>
</dbReference>
<dbReference type="PANTHER" id="PTHR46438">
    <property type="entry name" value="ALPHA/BETA-HYDROLASES SUPERFAMILY PROTEIN"/>
    <property type="match status" value="1"/>
</dbReference>
<dbReference type="Proteomes" id="UP000076394">
    <property type="component" value="Chromosome"/>
</dbReference>
<dbReference type="GO" id="GO:0016787">
    <property type="term" value="F:hydrolase activity"/>
    <property type="evidence" value="ECO:0007669"/>
    <property type="project" value="UniProtKB-KW"/>
</dbReference>
<dbReference type="RefSeq" id="WP_034376350.1">
    <property type="nucleotide sequence ID" value="NZ_AP024514.1"/>
</dbReference>